<keyword evidence="1" id="KW-0067">ATP-binding</keyword>
<dbReference type="Gene3D" id="3.30.470.20">
    <property type="entry name" value="ATP-grasp fold, B domain"/>
    <property type="match status" value="1"/>
</dbReference>
<evidence type="ECO:0000313" key="3">
    <source>
        <dbReference type="EMBL" id="MCJ8503008.1"/>
    </source>
</evidence>
<dbReference type="InterPro" id="IPR003806">
    <property type="entry name" value="ATP-grasp_PylC-type"/>
</dbReference>
<dbReference type="EMBL" id="JALJRB010000039">
    <property type="protein sequence ID" value="MCJ8503008.1"/>
    <property type="molecule type" value="Genomic_DNA"/>
</dbReference>
<dbReference type="InterPro" id="IPR013815">
    <property type="entry name" value="ATP_grasp_subdomain_1"/>
</dbReference>
<protein>
    <submittedName>
        <fullName evidence="3">ATP-grasp domain-containing protein</fullName>
    </submittedName>
</protein>
<dbReference type="PROSITE" id="PS50975">
    <property type="entry name" value="ATP_GRASP"/>
    <property type="match status" value="1"/>
</dbReference>
<sequence>MNILVTNAKNRIAYNVVKSLSAKGHHVYCADFVPRAMTYYSRYSSGYFIYPSPFSKQSAFVKCLINKIIELKIDVLIPVYEELFLVSKHKELFLNHVKMAIPDYEKILIAHNKDQWWRIAKQIGVPVPETFSVDQLKRNASLIIQLEFPVLLKTKQGGGGWGIGQVDTFEDLIRILDAGTYHDLPLDRYIVQKKMQGETICVAMVLSHGKLIGKTSYRQIREYPAFRGQATCRVSVSNKAAEAFLQKILEFLQWHGVCQADFIIEHKTGVPYLIDVNPRFWGSLSQAIASGVDFPFLIAEISIKEDVETVGFFLEGIQTRWLGGEIRGFVQNFTRSRKKIPFLKDFFFPKITTKSFDDFSLKDPCPFIIWGIDSTLRSIRYRGNKPHDSLEGVWD</sequence>
<dbReference type="GO" id="GO:0005524">
    <property type="term" value="F:ATP binding"/>
    <property type="evidence" value="ECO:0007669"/>
    <property type="project" value="UniProtKB-UniRule"/>
</dbReference>
<dbReference type="Pfam" id="PF02655">
    <property type="entry name" value="ATP-grasp_3"/>
    <property type="match status" value="1"/>
</dbReference>
<dbReference type="InterPro" id="IPR011761">
    <property type="entry name" value="ATP-grasp"/>
</dbReference>
<feature type="domain" description="ATP-grasp" evidence="2">
    <location>
        <begin position="117"/>
        <end position="303"/>
    </location>
</feature>
<evidence type="ECO:0000256" key="1">
    <source>
        <dbReference type="PROSITE-ProRule" id="PRU00409"/>
    </source>
</evidence>
<dbReference type="RefSeq" id="WP_246914678.1">
    <property type="nucleotide sequence ID" value="NZ_JALJRB010000039.1"/>
</dbReference>
<comment type="caution">
    <text evidence="3">The sequence shown here is derived from an EMBL/GenBank/DDBJ whole genome shotgun (WGS) entry which is preliminary data.</text>
</comment>
<dbReference type="GO" id="GO:0046872">
    <property type="term" value="F:metal ion binding"/>
    <property type="evidence" value="ECO:0007669"/>
    <property type="project" value="InterPro"/>
</dbReference>
<dbReference type="AlphaFoldDB" id="A0AA41US75"/>
<evidence type="ECO:0000313" key="4">
    <source>
        <dbReference type="Proteomes" id="UP001165427"/>
    </source>
</evidence>
<proteinExistence type="predicted"/>
<accession>A0AA41US75</accession>
<organism evidence="3 4">
    <name type="scientific">Desulfatitalea alkaliphila</name>
    <dbReference type="NCBI Taxonomy" id="2929485"/>
    <lineage>
        <taxon>Bacteria</taxon>
        <taxon>Pseudomonadati</taxon>
        <taxon>Thermodesulfobacteriota</taxon>
        <taxon>Desulfobacteria</taxon>
        <taxon>Desulfobacterales</taxon>
        <taxon>Desulfosarcinaceae</taxon>
        <taxon>Desulfatitalea</taxon>
    </lineage>
</organism>
<gene>
    <name evidence="3" type="ORF">MRX98_20700</name>
</gene>
<dbReference type="Proteomes" id="UP001165427">
    <property type="component" value="Unassembled WGS sequence"/>
</dbReference>
<keyword evidence="1" id="KW-0547">Nucleotide-binding</keyword>
<name>A0AA41US75_9BACT</name>
<dbReference type="Gene3D" id="3.30.1490.20">
    <property type="entry name" value="ATP-grasp fold, A domain"/>
    <property type="match status" value="1"/>
</dbReference>
<dbReference type="Gene3D" id="3.40.50.20">
    <property type="match status" value="1"/>
</dbReference>
<dbReference type="SUPFAM" id="SSF56059">
    <property type="entry name" value="Glutathione synthetase ATP-binding domain-like"/>
    <property type="match status" value="1"/>
</dbReference>
<evidence type="ECO:0000259" key="2">
    <source>
        <dbReference type="PROSITE" id="PS50975"/>
    </source>
</evidence>
<keyword evidence="4" id="KW-1185">Reference proteome</keyword>
<reference evidence="3" key="1">
    <citation type="submission" date="2022-04" db="EMBL/GenBank/DDBJ databases">
        <title>Desulfatitalea alkaliphila sp. nov., a novel anaerobic sulfate-reducing bacterium isolated from terrestrial mud volcano, Taman Peninsula, Russia.</title>
        <authorList>
            <person name="Khomyakova M.A."/>
            <person name="Merkel A.Y."/>
            <person name="Slobodkin A.I."/>
        </authorList>
    </citation>
    <scope>NUCLEOTIDE SEQUENCE</scope>
    <source>
        <strain evidence="3">M08but</strain>
    </source>
</reference>